<sequence>MAPKSKNVASGSGTKRGRKGEAAESSSRATNNLPPQKFGERALMHYGKDWYVCQQESKYLGDEYVDEGRLQQEFPNIHAQINALGLPYVFMNQGECNLSLVHEFYVNWNTRRVEINKGFIQDSWVRFSMEALNEFLGTPNCDTIDFLAMIERPPYRDIRHTLCGVNSIVRPVLSVIDRQAHDDSWMGRMSGMAELQLRIGGRPVTEDKMETLEERYPLMDSAMYMCQIGLAFQEAIDNDDATANEEDGSEEDKSDDIGPGDDDTDAGDGDGANVGAEPQHHMAQTRHDAPGGVLLGLHWGTLAARRAKLP</sequence>
<evidence type="ECO:0000313" key="3">
    <source>
        <dbReference type="Proteomes" id="UP000824120"/>
    </source>
</evidence>
<evidence type="ECO:0000256" key="1">
    <source>
        <dbReference type="SAM" id="MobiDB-lite"/>
    </source>
</evidence>
<dbReference type="Proteomes" id="UP000824120">
    <property type="component" value="Chromosome 11"/>
</dbReference>
<reference evidence="2 3" key="1">
    <citation type="submission" date="2020-09" db="EMBL/GenBank/DDBJ databases">
        <title>De no assembly of potato wild relative species, Solanum commersonii.</title>
        <authorList>
            <person name="Cho K."/>
        </authorList>
    </citation>
    <scope>NUCLEOTIDE SEQUENCE [LARGE SCALE GENOMIC DNA]</scope>
    <source>
        <strain evidence="2">LZ3.2</strain>
        <tissue evidence="2">Leaf</tissue>
    </source>
</reference>
<proteinExistence type="predicted"/>
<feature type="compositionally biased region" description="Polar residues" evidence="1">
    <location>
        <begin position="24"/>
        <end position="34"/>
    </location>
</feature>
<evidence type="ECO:0000313" key="2">
    <source>
        <dbReference type="EMBL" id="KAG5576664.1"/>
    </source>
</evidence>
<name>A0A9J5WNQ9_SOLCO</name>
<gene>
    <name evidence="2" type="ORF">H5410_056798</name>
</gene>
<dbReference type="EMBL" id="JACXVP010000011">
    <property type="protein sequence ID" value="KAG5576664.1"/>
    <property type="molecule type" value="Genomic_DNA"/>
</dbReference>
<accession>A0A9J5WNQ9</accession>
<comment type="caution">
    <text evidence="2">The sequence shown here is derived from an EMBL/GenBank/DDBJ whole genome shotgun (WGS) entry which is preliminary data.</text>
</comment>
<feature type="region of interest" description="Disordered" evidence="1">
    <location>
        <begin position="241"/>
        <end position="287"/>
    </location>
</feature>
<feature type="compositionally biased region" description="Acidic residues" evidence="1">
    <location>
        <begin position="241"/>
        <end position="268"/>
    </location>
</feature>
<feature type="region of interest" description="Disordered" evidence="1">
    <location>
        <begin position="1"/>
        <end position="35"/>
    </location>
</feature>
<keyword evidence="3" id="KW-1185">Reference proteome</keyword>
<dbReference type="OrthoDB" id="1436833at2759"/>
<feature type="non-terminal residue" evidence="2">
    <location>
        <position position="1"/>
    </location>
</feature>
<dbReference type="AlphaFoldDB" id="A0A9J5WNQ9"/>
<protein>
    <submittedName>
        <fullName evidence="2">Uncharacterized protein</fullName>
    </submittedName>
</protein>
<organism evidence="2 3">
    <name type="scientific">Solanum commersonii</name>
    <name type="common">Commerson's wild potato</name>
    <name type="synonym">Commerson's nightshade</name>
    <dbReference type="NCBI Taxonomy" id="4109"/>
    <lineage>
        <taxon>Eukaryota</taxon>
        <taxon>Viridiplantae</taxon>
        <taxon>Streptophyta</taxon>
        <taxon>Embryophyta</taxon>
        <taxon>Tracheophyta</taxon>
        <taxon>Spermatophyta</taxon>
        <taxon>Magnoliopsida</taxon>
        <taxon>eudicotyledons</taxon>
        <taxon>Gunneridae</taxon>
        <taxon>Pentapetalae</taxon>
        <taxon>asterids</taxon>
        <taxon>lamiids</taxon>
        <taxon>Solanales</taxon>
        <taxon>Solanaceae</taxon>
        <taxon>Solanoideae</taxon>
        <taxon>Solaneae</taxon>
        <taxon>Solanum</taxon>
    </lineage>
</organism>